<feature type="compositionally biased region" description="Basic and acidic residues" evidence="1">
    <location>
        <begin position="393"/>
        <end position="403"/>
    </location>
</feature>
<evidence type="ECO:0000313" key="4">
    <source>
        <dbReference type="Proteomes" id="UP000664132"/>
    </source>
</evidence>
<sequence>MGSHETWRLDQANKSSDRLDAADPMVDEDHEVATDDPSTVISIPIMSTLGTRVQSSSGPFPRYSELGQNHDPSTAVANLTQPPAYHSDVNNDTDFKVHDSKKFKFGKIFKILWLEPQGSNGTVITPRRLGSSNVFSKVRRFVIVGCFQGHSLCLPILTYTSMGTLKSGVRQEDHAVVYTNKDTGPESCLLPGETRTKTALQMEPENSSDKLDPASRVNYAKIYTVEHSVKVQFIGALTRNAQAQLNFDFNLTHPLVQQLQPEPGYVLQGLVENTEELGSDSPVQMRGAKIQVSDDIADSAYEEPIMGDRLPSTHGASHWKDSGAHENYDAVDEVEISSLGDQIPKYRDGYSQTPTSFEEETATFPRSSELPNRGGYNETARERITGPLPKSIPMKEVDMRPSDSEATSAQEDEASYSDSLVAASVLEPRLPYLLTPGYSTQARTNKVIENSAELRTTNSTQARDRDRLLELVYQEVRLKPLHNECFESRSSLPGQTEIYNLLVRLATDLKHGAISMGELNIARGVQKHAAHVGWHVATTLKNEHSSWSLSIQEKTIDVEENNVKLPFSTDEMQGYDEVRSFHEILGTTPFRFFCESLEFLNCPRSIRQALGAIWEPQWQKSSPRVVQYHVHWELFSFLRTEFPDTQALGKVLTISGGGREAQAQSCRDYLVANWPGFGDLLVESLEDLRRFGVEVQKGNDQVTLAVNFLKAGDSDDHQGHVLLTVEGAHPTHSKVISAVSWLCAAFRASPHDMIAYSSVLVEANTTNANDKRIDIRLDALEVLSEERCCWHPLFPHAVIARNFPVRERLEGKGLEISFANMASMAQSVDMVQHEGGLIAEGLRWYLIPSELLPSGGVQWHLEFKRQGGASPRKRTLFEVLRQDHLSKRFKTLDIDYLIESRCFLAWAEEVEVVIGTEAYHNRQLRWSLAKKCPKAGHGYYRLKSHSISRGCEGMDISGYTNFGQSIPVHNASQRTWDRCSGISATIYDDYQANTLIYDTKIRTAFLLPKADVVLLLAHKTINRRNYQLFNGDEETTLRFASRTTETVEILQESLHFAKRRRGPHWISGHSSFYTVIEDAWNHLDIVESGLAEVEYKATATRNVTTERLYGIEFMDVERMARDMVVGQIEMDEPWVHLVI</sequence>
<name>A0A8H7TL23_9HELO</name>
<accession>A0A8H7TL23</accession>
<proteinExistence type="predicted"/>
<evidence type="ECO:0000313" key="3">
    <source>
        <dbReference type="EMBL" id="KAG4420846.1"/>
    </source>
</evidence>
<evidence type="ECO:0000259" key="2">
    <source>
        <dbReference type="Pfam" id="PF20233"/>
    </source>
</evidence>
<dbReference type="PANTHER" id="PTHR35391">
    <property type="entry name" value="C2H2-TYPE DOMAIN-CONTAINING PROTEIN-RELATED"/>
    <property type="match status" value="1"/>
</dbReference>
<dbReference type="OrthoDB" id="1577640at2759"/>
<organism evidence="3 4">
    <name type="scientific">Cadophora malorum</name>
    <dbReference type="NCBI Taxonomy" id="108018"/>
    <lineage>
        <taxon>Eukaryota</taxon>
        <taxon>Fungi</taxon>
        <taxon>Dikarya</taxon>
        <taxon>Ascomycota</taxon>
        <taxon>Pezizomycotina</taxon>
        <taxon>Leotiomycetes</taxon>
        <taxon>Helotiales</taxon>
        <taxon>Ploettnerulaceae</taxon>
        <taxon>Cadophora</taxon>
    </lineage>
</organism>
<dbReference type="PANTHER" id="PTHR35391:SF5">
    <property type="entry name" value="DUF6590 DOMAIN-CONTAINING PROTEIN"/>
    <property type="match status" value="1"/>
</dbReference>
<feature type="region of interest" description="Disordered" evidence="1">
    <location>
        <begin position="1"/>
        <end position="22"/>
    </location>
</feature>
<gene>
    <name evidence="3" type="ORF">IFR04_006028</name>
</gene>
<feature type="domain" description="DUF6590" evidence="2">
    <location>
        <begin position="100"/>
        <end position="245"/>
    </location>
</feature>
<dbReference type="AlphaFoldDB" id="A0A8H7TL23"/>
<dbReference type="EMBL" id="JAFJYH010000076">
    <property type="protein sequence ID" value="KAG4420846.1"/>
    <property type="molecule type" value="Genomic_DNA"/>
</dbReference>
<dbReference type="InterPro" id="IPR046497">
    <property type="entry name" value="DUF6590"/>
</dbReference>
<evidence type="ECO:0000256" key="1">
    <source>
        <dbReference type="SAM" id="MobiDB-lite"/>
    </source>
</evidence>
<dbReference type="Pfam" id="PF20233">
    <property type="entry name" value="DUF6590"/>
    <property type="match status" value="1"/>
</dbReference>
<protein>
    <recommendedName>
        <fullName evidence="2">DUF6590 domain-containing protein</fullName>
    </recommendedName>
</protein>
<comment type="caution">
    <text evidence="3">The sequence shown here is derived from an EMBL/GenBank/DDBJ whole genome shotgun (WGS) entry which is preliminary data.</text>
</comment>
<keyword evidence="4" id="KW-1185">Reference proteome</keyword>
<dbReference type="Proteomes" id="UP000664132">
    <property type="component" value="Unassembled WGS sequence"/>
</dbReference>
<reference evidence="3" key="1">
    <citation type="submission" date="2021-02" db="EMBL/GenBank/DDBJ databases">
        <title>Genome sequence Cadophora malorum strain M34.</title>
        <authorList>
            <person name="Stefanovic E."/>
            <person name="Vu D."/>
            <person name="Scully C."/>
            <person name="Dijksterhuis J."/>
            <person name="Roader J."/>
            <person name="Houbraken J."/>
        </authorList>
    </citation>
    <scope>NUCLEOTIDE SEQUENCE</scope>
    <source>
        <strain evidence="3">M34</strain>
    </source>
</reference>
<feature type="region of interest" description="Disordered" evidence="1">
    <location>
        <begin position="357"/>
        <end position="416"/>
    </location>
</feature>